<dbReference type="InterPro" id="IPR036890">
    <property type="entry name" value="HATPase_C_sf"/>
</dbReference>
<dbReference type="SMART" id="SM00387">
    <property type="entry name" value="HATPase_c"/>
    <property type="match status" value="1"/>
</dbReference>
<gene>
    <name evidence="10" type="ORF">ESZ00_16495</name>
</gene>
<evidence type="ECO:0000256" key="3">
    <source>
        <dbReference type="ARBA" id="ARBA00022553"/>
    </source>
</evidence>
<evidence type="ECO:0000259" key="9">
    <source>
        <dbReference type="SMART" id="SM00387"/>
    </source>
</evidence>
<keyword evidence="8" id="KW-0902">Two-component regulatory system</keyword>
<comment type="caution">
    <text evidence="10">The sequence shown here is derived from an EMBL/GenBank/DDBJ whole genome shotgun (WGS) entry which is preliminary data.</text>
</comment>
<proteinExistence type="predicted"/>
<keyword evidence="7" id="KW-0067">ATP-binding</keyword>
<dbReference type="SUPFAM" id="SSF55874">
    <property type="entry name" value="ATPase domain of HSP90 chaperone/DNA topoisomerase II/histidine kinase"/>
    <property type="match status" value="1"/>
</dbReference>
<evidence type="ECO:0000256" key="8">
    <source>
        <dbReference type="ARBA" id="ARBA00023012"/>
    </source>
</evidence>
<dbReference type="InterPro" id="IPR003594">
    <property type="entry name" value="HATPase_dom"/>
</dbReference>
<sequence length="700" mass="76228">MLLLFAALVTIRPWMHSMHSRPQVMNGGPAALERGTWTSYGSTWSMNGSRLENASEERGARYILTSETQADYQIEADIHITSADGEAGLVLRSHGEETGVDAYHGYFAGVRVSDATLEFGRADFGWQVLQRISLPATLDLSQGFHLRVVAIGCSFGVEVRSPSGVTQALTTADQACIASGHSGVRSNLTSAVWDHLAIRSASKEDLAALHRESAGAVALPIDVPFVPQLTARYETSLEAEARKRALQAGVQPIVTFLMQPGRHPNVTLQGTVISLPPLVAIQDETNALIVPAFHSNAPLKLGDIVLAHGTVLSERFRSSLENADIRVLWSDLAVPPLAVTAAQLTGGTYRGRAISIEGTLVSTSDHDIILRDGDLIFRGVVTGSTADLHPLERGSRIRLRGIATSLDQYTHGTYPFAVVVEQVDVVSSPPWWSPRHIAVLGLTSVLVLLLIQIGLHRAQQWHLQSVMKEREQLAFEMHDTLAQSFTGIAYLLNAAIMERRGENKMQTHVQNALEMVHISHREASRTIAALRPQLRDATAILEALEQVATRLVTGDSPKIQGHLTGRVTALSVQVTDALFRVGQEAISNAIQHSGCTQLEIHLVLHRREAALTVHDNGRGFDAAAQRGLGITGMHSRAAKVRGRLEIQSVPHRGTSVSIVAPLPLVSGLLRPLWQRMRAFPSRSIPLGKLETRSKPYDYSR</sequence>
<accession>A0A4Q1SA85</accession>
<comment type="catalytic activity">
    <reaction evidence="1">
        <text>ATP + protein L-histidine = ADP + protein N-phospho-L-histidine.</text>
        <dbReference type="EC" id="2.7.13.3"/>
    </reaction>
</comment>
<dbReference type="EC" id="2.7.13.3" evidence="2"/>
<feature type="domain" description="Histidine kinase/HSP90-like ATPase" evidence="9">
    <location>
        <begin position="573"/>
        <end position="664"/>
    </location>
</feature>
<dbReference type="GO" id="GO:0046983">
    <property type="term" value="F:protein dimerization activity"/>
    <property type="evidence" value="ECO:0007669"/>
    <property type="project" value="InterPro"/>
</dbReference>
<dbReference type="PANTHER" id="PTHR24421">
    <property type="entry name" value="NITRATE/NITRITE SENSOR PROTEIN NARX-RELATED"/>
    <property type="match status" value="1"/>
</dbReference>
<evidence type="ECO:0000256" key="6">
    <source>
        <dbReference type="ARBA" id="ARBA00022777"/>
    </source>
</evidence>
<protein>
    <recommendedName>
        <fullName evidence="2">histidine kinase</fullName>
        <ecNumber evidence="2">2.7.13.3</ecNumber>
    </recommendedName>
</protein>
<dbReference type="CDD" id="cd16917">
    <property type="entry name" value="HATPase_UhpB-NarQ-NarX-like"/>
    <property type="match status" value="1"/>
</dbReference>
<evidence type="ECO:0000256" key="2">
    <source>
        <dbReference type="ARBA" id="ARBA00012438"/>
    </source>
</evidence>
<dbReference type="Pfam" id="PF02518">
    <property type="entry name" value="HATPase_c"/>
    <property type="match status" value="1"/>
</dbReference>
<dbReference type="InterPro" id="IPR011712">
    <property type="entry name" value="Sig_transdc_His_kin_sub3_dim/P"/>
</dbReference>
<dbReference type="GO" id="GO:0016020">
    <property type="term" value="C:membrane"/>
    <property type="evidence" value="ECO:0007669"/>
    <property type="project" value="InterPro"/>
</dbReference>
<evidence type="ECO:0000256" key="7">
    <source>
        <dbReference type="ARBA" id="ARBA00022840"/>
    </source>
</evidence>
<evidence type="ECO:0000313" key="10">
    <source>
        <dbReference type="EMBL" id="RXS93662.1"/>
    </source>
</evidence>
<keyword evidence="3" id="KW-0597">Phosphoprotein</keyword>
<evidence type="ECO:0000313" key="11">
    <source>
        <dbReference type="Proteomes" id="UP000290253"/>
    </source>
</evidence>
<evidence type="ECO:0000256" key="1">
    <source>
        <dbReference type="ARBA" id="ARBA00000085"/>
    </source>
</evidence>
<dbReference type="Gene3D" id="2.60.120.560">
    <property type="entry name" value="Exo-inulinase, domain 1"/>
    <property type="match status" value="1"/>
</dbReference>
<name>A0A4Q1SA85_9BACT</name>
<dbReference type="Proteomes" id="UP000290253">
    <property type="component" value="Unassembled WGS sequence"/>
</dbReference>
<dbReference type="AlphaFoldDB" id="A0A4Q1SA85"/>
<dbReference type="GO" id="GO:0000155">
    <property type="term" value="F:phosphorelay sensor kinase activity"/>
    <property type="evidence" value="ECO:0007669"/>
    <property type="project" value="InterPro"/>
</dbReference>
<dbReference type="OrthoDB" id="103958at2"/>
<reference evidence="10 11" key="1">
    <citation type="journal article" date="2016" name="Int. J. Syst. Evol. Microbiol.">
        <title>Acidipila dinghuensis sp. nov., an acidobacterium isolated from forest soil.</title>
        <authorList>
            <person name="Jiang Y.W."/>
            <person name="Wang J."/>
            <person name="Chen M.H."/>
            <person name="Lv Y.Y."/>
            <person name="Qiu L.H."/>
        </authorList>
    </citation>
    <scope>NUCLEOTIDE SEQUENCE [LARGE SCALE GENOMIC DNA]</scope>
    <source>
        <strain evidence="10 11">DHOF10</strain>
    </source>
</reference>
<evidence type="ECO:0000256" key="5">
    <source>
        <dbReference type="ARBA" id="ARBA00022741"/>
    </source>
</evidence>
<dbReference type="RefSeq" id="WP_129209431.1">
    <property type="nucleotide sequence ID" value="NZ_BMGU01000002.1"/>
</dbReference>
<evidence type="ECO:0000256" key="4">
    <source>
        <dbReference type="ARBA" id="ARBA00022679"/>
    </source>
</evidence>
<keyword evidence="5" id="KW-0547">Nucleotide-binding</keyword>
<dbReference type="Gene3D" id="3.30.565.10">
    <property type="entry name" value="Histidine kinase-like ATPase, C-terminal domain"/>
    <property type="match status" value="1"/>
</dbReference>
<organism evidence="10 11">
    <name type="scientific">Silvibacterium dinghuense</name>
    <dbReference type="NCBI Taxonomy" id="1560006"/>
    <lineage>
        <taxon>Bacteria</taxon>
        <taxon>Pseudomonadati</taxon>
        <taxon>Acidobacteriota</taxon>
        <taxon>Terriglobia</taxon>
        <taxon>Terriglobales</taxon>
        <taxon>Acidobacteriaceae</taxon>
        <taxon>Silvibacterium</taxon>
    </lineage>
</organism>
<dbReference type="EMBL" id="SDMK01000004">
    <property type="protein sequence ID" value="RXS93662.1"/>
    <property type="molecule type" value="Genomic_DNA"/>
</dbReference>
<dbReference type="PANTHER" id="PTHR24421:SF10">
    <property type="entry name" value="NITRATE_NITRITE SENSOR PROTEIN NARQ"/>
    <property type="match status" value="1"/>
</dbReference>
<dbReference type="Pfam" id="PF07730">
    <property type="entry name" value="HisKA_3"/>
    <property type="match status" value="1"/>
</dbReference>
<dbReference type="InterPro" id="IPR050482">
    <property type="entry name" value="Sensor_HK_TwoCompSys"/>
</dbReference>
<keyword evidence="4" id="KW-0808">Transferase</keyword>
<dbReference type="Gene3D" id="1.20.5.1930">
    <property type="match status" value="1"/>
</dbReference>
<keyword evidence="11" id="KW-1185">Reference proteome</keyword>
<dbReference type="GO" id="GO:0005524">
    <property type="term" value="F:ATP binding"/>
    <property type="evidence" value="ECO:0007669"/>
    <property type="project" value="UniProtKB-KW"/>
</dbReference>
<keyword evidence="6" id="KW-0418">Kinase</keyword>